<name>D8QAL9_SCHCM</name>
<dbReference type="GeneID" id="9588916"/>
<dbReference type="GO" id="GO:0035539">
    <property type="term" value="F:8-oxo-7,8-dihydrodeoxyguanosine triphosphate pyrophosphatase activity"/>
    <property type="evidence" value="ECO:0007669"/>
    <property type="project" value="TreeGrafter"/>
</dbReference>
<proteinExistence type="predicted"/>
<keyword evidence="1" id="KW-0378">Hydrolase</keyword>
<evidence type="ECO:0000313" key="4">
    <source>
        <dbReference type="Proteomes" id="UP000007431"/>
    </source>
</evidence>
<dbReference type="InterPro" id="IPR015797">
    <property type="entry name" value="NUDIX_hydrolase-like_dom_sf"/>
</dbReference>
<dbReference type="eggNOG" id="ENOG502S3YT">
    <property type="taxonomic scope" value="Eukaryota"/>
</dbReference>
<dbReference type="FunFam" id="3.90.79.10:FF:000060">
    <property type="entry name" value="Nudix hydrolase 1"/>
    <property type="match status" value="1"/>
</dbReference>
<dbReference type="SUPFAM" id="SSF55811">
    <property type="entry name" value="Nudix"/>
    <property type="match status" value="1"/>
</dbReference>
<reference evidence="3 4" key="1">
    <citation type="journal article" date="2010" name="Nat. Biotechnol.">
        <title>Genome sequence of the model mushroom Schizophyllum commune.</title>
        <authorList>
            <person name="Ohm R.A."/>
            <person name="de Jong J.F."/>
            <person name="Lugones L.G."/>
            <person name="Aerts A."/>
            <person name="Kothe E."/>
            <person name="Stajich J.E."/>
            <person name="de Vries R.P."/>
            <person name="Record E."/>
            <person name="Levasseur A."/>
            <person name="Baker S.E."/>
            <person name="Bartholomew K.A."/>
            <person name="Coutinho P.M."/>
            <person name="Erdmann S."/>
            <person name="Fowler T.J."/>
            <person name="Gathman A.C."/>
            <person name="Lombard V."/>
            <person name="Henrissat B."/>
            <person name="Knabe N."/>
            <person name="Kuees U."/>
            <person name="Lilly W.W."/>
            <person name="Lindquist E."/>
            <person name="Lucas S."/>
            <person name="Magnuson J.K."/>
            <person name="Piumi F."/>
            <person name="Raudaskoski M."/>
            <person name="Salamov A."/>
            <person name="Schmutz J."/>
            <person name="Schwarze F.W.M.R."/>
            <person name="vanKuyk P.A."/>
            <person name="Horton J.S."/>
            <person name="Grigoriev I.V."/>
            <person name="Woesten H.A.B."/>
        </authorList>
    </citation>
    <scope>NUCLEOTIDE SEQUENCE [LARGE SCALE GENOMIC DNA]</scope>
    <source>
        <strain evidence="4">H4-8 / FGSC 9210</strain>
    </source>
</reference>
<dbReference type="VEuPathDB" id="FungiDB:SCHCODRAFT_02689986"/>
<dbReference type="PANTHER" id="PTHR16099:SF5">
    <property type="entry name" value="NUCLEOTIDE TRIPHOSPHATE DIPHOSPHATASE NUDT15"/>
    <property type="match status" value="1"/>
</dbReference>
<dbReference type="InterPro" id="IPR020476">
    <property type="entry name" value="Nudix_hydrolase"/>
</dbReference>
<dbReference type="GO" id="GO:0005829">
    <property type="term" value="C:cytosol"/>
    <property type="evidence" value="ECO:0007669"/>
    <property type="project" value="TreeGrafter"/>
</dbReference>
<dbReference type="Gene3D" id="3.90.79.10">
    <property type="entry name" value="Nucleoside Triphosphate Pyrophosphohydrolase"/>
    <property type="match status" value="1"/>
</dbReference>
<protein>
    <recommendedName>
        <fullName evidence="2">Nudix hydrolase domain-containing protein</fullName>
    </recommendedName>
</protein>
<dbReference type="OrthoDB" id="447842at2759"/>
<dbReference type="Proteomes" id="UP000007431">
    <property type="component" value="Unassembled WGS sequence"/>
</dbReference>
<evidence type="ECO:0000313" key="3">
    <source>
        <dbReference type="EMBL" id="EFI95428.1"/>
    </source>
</evidence>
<organism evidence="4">
    <name type="scientific">Schizophyllum commune (strain H4-8 / FGSC 9210)</name>
    <name type="common">Split gill fungus</name>
    <dbReference type="NCBI Taxonomy" id="578458"/>
    <lineage>
        <taxon>Eukaryota</taxon>
        <taxon>Fungi</taxon>
        <taxon>Dikarya</taxon>
        <taxon>Basidiomycota</taxon>
        <taxon>Agaricomycotina</taxon>
        <taxon>Agaricomycetes</taxon>
        <taxon>Agaricomycetidae</taxon>
        <taxon>Agaricales</taxon>
        <taxon>Schizophyllaceae</taxon>
        <taxon>Schizophyllum</taxon>
    </lineage>
</organism>
<dbReference type="RefSeq" id="XP_003030331.1">
    <property type="nucleotide sequence ID" value="XM_003030285.1"/>
</dbReference>
<dbReference type="CDD" id="cd04678">
    <property type="entry name" value="NUDIX_MTH2_Nudt15"/>
    <property type="match status" value="1"/>
</dbReference>
<dbReference type="InParanoid" id="D8QAL9"/>
<dbReference type="GO" id="GO:0006203">
    <property type="term" value="P:dGTP catabolic process"/>
    <property type="evidence" value="ECO:0007669"/>
    <property type="project" value="TreeGrafter"/>
</dbReference>
<evidence type="ECO:0000259" key="2">
    <source>
        <dbReference type="PROSITE" id="PS51462"/>
    </source>
</evidence>
<dbReference type="STRING" id="578458.D8QAL9"/>
<dbReference type="EMBL" id="GL377308">
    <property type="protein sequence ID" value="EFI95428.1"/>
    <property type="molecule type" value="Genomic_DNA"/>
</dbReference>
<dbReference type="PRINTS" id="PR00502">
    <property type="entry name" value="NUDIXFAMILY"/>
</dbReference>
<dbReference type="Pfam" id="PF00293">
    <property type="entry name" value="NUDIX"/>
    <property type="match status" value="1"/>
</dbReference>
<dbReference type="AlphaFoldDB" id="D8QAL9"/>
<dbReference type="PANTHER" id="PTHR16099">
    <property type="entry name" value="8-OXO-DGTP DIPHOSPHATES NUDT15"/>
    <property type="match status" value="1"/>
</dbReference>
<accession>D8QAL9</accession>
<gene>
    <name evidence="3" type="ORF">SCHCODRAFT_57964</name>
</gene>
<dbReference type="HOGENOM" id="CLU_037162_9_0_1"/>
<dbReference type="OMA" id="HFEASRN"/>
<keyword evidence="4" id="KW-1185">Reference proteome</keyword>
<feature type="domain" description="Nudix hydrolase" evidence="2">
    <location>
        <begin position="8"/>
        <end position="147"/>
    </location>
</feature>
<evidence type="ECO:0000256" key="1">
    <source>
        <dbReference type="ARBA" id="ARBA00022801"/>
    </source>
</evidence>
<sequence length="162" mass="18069">MSVQDKPQVRVGVGVFVTNQSGQFIIGKRKGSHGAGTYALPGGHLEYGESFEACGTREVLEETGLEIADITFLTATNDIMASENKHYVTVFVRGQVAGERTEPQHNEHCPQVLEPEKCEGWEWVAWDQLRDWISQSENPADSRAFFLPLRNLVAQHPDFTPV</sequence>
<dbReference type="InterPro" id="IPR000086">
    <property type="entry name" value="NUDIX_hydrolase_dom"/>
</dbReference>
<dbReference type="PROSITE" id="PS51462">
    <property type="entry name" value="NUDIX"/>
    <property type="match status" value="1"/>
</dbReference>
<dbReference type="KEGG" id="scm:SCHCO_02689986"/>